<evidence type="ECO:0000313" key="1">
    <source>
        <dbReference type="EMBL" id="AKJ19978.1"/>
    </source>
</evidence>
<evidence type="ECO:0000313" key="7">
    <source>
        <dbReference type="EMBL" id="HAC9896130.1"/>
    </source>
</evidence>
<evidence type="ECO:0000313" key="8">
    <source>
        <dbReference type="EMBL" id="HAD3314330.1"/>
    </source>
</evidence>
<reference evidence="11" key="3">
    <citation type="submission" date="2018-08" db="EMBL/GenBank/DDBJ databases">
        <authorList>
            <person name="Ashton P.M."/>
            <person name="Dallman T."/>
            <person name="Nair S."/>
            <person name="De Pinna E."/>
            <person name="Peters T."/>
            <person name="Grant K."/>
        </authorList>
    </citation>
    <scope>NUCLEOTIDE SEQUENCE [LARGE SCALE GENOMIC DNA]</scope>
    <source>
        <strain evidence="11">29290</strain>
    </source>
</reference>
<organism evidence="3">
    <name type="scientific">Salmonella typhimurium</name>
    <dbReference type="NCBI Taxonomy" id="90371"/>
    <lineage>
        <taxon>Bacteria</taxon>
        <taxon>Pseudomonadati</taxon>
        <taxon>Pseudomonadota</taxon>
        <taxon>Gammaproteobacteria</taxon>
        <taxon>Enterobacterales</taxon>
        <taxon>Enterobacteriaceae</taxon>
        <taxon>Salmonella</taxon>
    </lineage>
</organism>
<dbReference type="AlphaFoldDB" id="A0A0G3B7R9"/>
<evidence type="ECO:0000313" key="4">
    <source>
        <dbReference type="EMBL" id="HAC9687801.1"/>
    </source>
</evidence>
<dbReference type="EMBL" id="DAATUV010000016">
    <property type="protein sequence ID" value="HAF0196948.1"/>
    <property type="molecule type" value="Genomic_DNA"/>
</dbReference>
<accession>A0A0G3B7R9</accession>
<evidence type="ECO:0000313" key="5">
    <source>
        <dbReference type="EMBL" id="HAC9693248.1"/>
    </source>
</evidence>
<reference evidence="3" key="1">
    <citation type="submission" date="2015-03" db="EMBL/GenBank/DDBJ databases">
        <title>Complete genome sequences of four Salmonella Typhimurium IncHI1 plasmids and their characteristics.</title>
        <authorList>
            <person name="Kubasova T."/>
            <person name="Matiasovicova J."/>
            <person name="Cejkova D."/>
            <person name="Sekelova Z."/>
            <person name="Polansky O."/>
            <person name="Medvecky M."/>
            <person name="Rychlik I."/>
            <person name="Juricova H."/>
        </authorList>
    </citation>
    <scope>NUCLEOTIDE SEQUENCE</scope>
    <source>
        <strain evidence="2">109/9</strain>
        <strain evidence="3">B71</strain>
        <strain evidence="1">F8475</strain>
        <plasmid evidence="2">p109/9</plasmid>
        <plasmid evidence="3">pB71</plasmid>
        <plasmid evidence="1">pF8475</plasmid>
    </source>
</reference>
<dbReference type="EMBL" id="KP899805">
    <property type="protein sequence ID" value="AKJ20173.1"/>
    <property type="molecule type" value="Genomic_DNA"/>
</dbReference>
<accession>A0A6C8YUN3</accession>
<gene>
    <name evidence="11" type="ORF">AU613_17070</name>
    <name evidence="5" type="ORF">G0K70_21825</name>
    <name evidence="4" type="ORF">G0K78_19725</name>
    <name evidence="6" type="ORF">G0L07_24010</name>
    <name evidence="7" type="ORF">G0L24_19060</name>
    <name evidence="8" type="ORF">G1O83_23270</name>
    <name evidence="10" type="ORF">G9C49_004040</name>
    <name evidence="9" type="ORF">GTH89_14650</name>
</gene>
<dbReference type="Proteomes" id="UP000885258">
    <property type="component" value="Unassembled WGS sequence"/>
</dbReference>
<dbReference type="EMBL" id="KP899806">
    <property type="protein sequence ID" value="AKJ20350.1"/>
    <property type="molecule type" value="Genomic_DNA"/>
</dbReference>
<protein>
    <submittedName>
        <fullName evidence="3">Uncharacterized protein</fullName>
    </submittedName>
</protein>
<evidence type="ECO:0000313" key="9">
    <source>
        <dbReference type="EMBL" id="HAF0196948.1"/>
    </source>
</evidence>
<keyword evidence="3" id="KW-0614">Plasmid</keyword>
<dbReference type="EMBL" id="DAANFW010000028">
    <property type="protein sequence ID" value="HAC9693248.1"/>
    <property type="molecule type" value="Genomic_DNA"/>
</dbReference>
<geneLocation type="plasmid" evidence="3">
    <name>pB71</name>
</geneLocation>
<dbReference type="EMBL" id="DAANFV010000017">
    <property type="protein sequence ID" value="HAC9687801.1"/>
    <property type="molecule type" value="Genomic_DNA"/>
</dbReference>
<dbReference type="EMBL" id="RSUA01000035">
    <property type="protein sequence ID" value="MIT50571.1"/>
    <property type="molecule type" value="Genomic_DNA"/>
</dbReference>
<geneLocation type="plasmid" evidence="1">
    <name>pF8475</name>
</geneLocation>
<proteinExistence type="predicted"/>
<dbReference type="EMBL" id="DAANHM010000034">
    <property type="protein sequence ID" value="HAC9896130.1"/>
    <property type="molecule type" value="Genomic_DNA"/>
</dbReference>
<evidence type="ECO:0000313" key="2">
    <source>
        <dbReference type="EMBL" id="AKJ20173.1"/>
    </source>
</evidence>
<dbReference type="EMBL" id="KP899804">
    <property type="protein sequence ID" value="AKJ19978.1"/>
    <property type="molecule type" value="Genomic_DNA"/>
</dbReference>
<dbReference type="EMBL" id="DAAOJG010000029">
    <property type="protein sequence ID" value="HAD3314330.1"/>
    <property type="molecule type" value="Genomic_DNA"/>
</dbReference>
<evidence type="ECO:0000313" key="3">
    <source>
        <dbReference type="EMBL" id="AKJ20350.1"/>
    </source>
</evidence>
<evidence type="ECO:0000313" key="11">
    <source>
        <dbReference type="EMBL" id="MIT50571.1"/>
    </source>
</evidence>
<dbReference type="EMBL" id="DAATVE010000030">
    <property type="protein sequence ID" value="HAF0254030.1"/>
    <property type="molecule type" value="Genomic_DNA"/>
</dbReference>
<reference evidence="6" key="4">
    <citation type="submission" date="2019-08" db="EMBL/GenBank/DDBJ databases">
        <authorList>
            <consortium name="NCBI Pathogen Detection Project"/>
        </authorList>
    </citation>
    <scope>NUCLEOTIDE SEQUENCE</scope>
    <source>
        <strain evidence="10">2011-60-876-1</strain>
        <strain evidence="9">373DRC</strain>
        <strain evidence="6">D14916</strain>
        <strain evidence="7">I32</strain>
        <strain evidence="4">S05012-15</strain>
        <strain evidence="5">S05117-15</strain>
        <strain evidence="8">Typhimurium</strain>
    </source>
</reference>
<reference evidence="4" key="2">
    <citation type="journal article" date="2018" name="Genome Biol.">
        <title>SKESA: strategic k-mer extension for scrupulous assemblies.</title>
        <authorList>
            <person name="Souvorov A."/>
            <person name="Agarwala R."/>
            <person name="Lipman D.J."/>
        </authorList>
    </citation>
    <scope>NUCLEOTIDE SEQUENCE</scope>
    <source>
        <strain evidence="10">2011-60-876-1</strain>
        <strain evidence="9">373DRC</strain>
        <strain evidence="6">D14916</strain>
        <strain evidence="7">I32</strain>
        <strain evidence="4">S05012-15</strain>
        <strain evidence="5">S05117-15</strain>
        <strain evidence="8">Typhimurium</strain>
    </source>
</reference>
<name>A0A0G3B7R9_SALTM</name>
<evidence type="ECO:0000313" key="10">
    <source>
        <dbReference type="EMBL" id="HAF0254030.1"/>
    </source>
</evidence>
<evidence type="ECO:0000313" key="6">
    <source>
        <dbReference type="EMBL" id="HAC9824818.1"/>
    </source>
</evidence>
<geneLocation type="plasmid" evidence="2">
    <name>p109/9</name>
</geneLocation>
<sequence length="106" mass="11883">MIPFFILKDISLVTRFSIINLNPIHSITCKDMNMDKYLALDRALNEILTPVPTPFSTLFAGEIKAECHRIAAGESNPQPSHILDRRLLALCKAGQINYTTGKGWLK</sequence>
<dbReference type="EMBL" id="DAANGX010000134">
    <property type="protein sequence ID" value="HAC9824818.1"/>
    <property type="molecule type" value="Genomic_DNA"/>
</dbReference>